<keyword evidence="2" id="KW-1185">Reference proteome</keyword>
<proteinExistence type="predicted"/>
<evidence type="ECO:0008006" key="3">
    <source>
        <dbReference type="Google" id="ProtNLM"/>
    </source>
</evidence>
<reference evidence="2" key="1">
    <citation type="journal article" date="2019" name="Int. J. Syst. Evol. Microbiol.">
        <title>The Global Catalogue of Microorganisms (GCM) 10K type strain sequencing project: providing services to taxonomists for standard genome sequencing and annotation.</title>
        <authorList>
            <consortium name="The Broad Institute Genomics Platform"/>
            <consortium name="The Broad Institute Genome Sequencing Center for Infectious Disease"/>
            <person name="Wu L."/>
            <person name="Ma J."/>
        </authorList>
    </citation>
    <scope>NUCLEOTIDE SEQUENCE [LARGE SCALE GENOMIC DNA]</scope>
    <source>
        <strain evidence="2">CGMCC 1.15339</strain>
    </source>
</reference>
<organism evidence="1 2">
    <name type="scientific">Shewanella inventionis</name>
    <dbReference type="NCBI Taxonomy" id="1738770"/>
    <lineage>
        <taxon>Bacteria</taxon>
        <taxon>Pseudomonadati</taxon>
        <taxon>Pseudomonadota</taxon>
        <taxon>Gammaproteobacteria</taxon>
        <taxon>Alteromonadales</taxon>
        <taxon>Shewanellaceae</taxon>
        <taxon>Shewanella</taxon>
    </lineage>
</organism>
<evidence type="ECO:0000313" key="1">
    <source>
        <dbReference type="EMBL" id="GGB49671.1"/>
    </source>
</evidence>
<accession>A0ABQ1IRZ9</accession>
<sequence length="360" mass="40814">MAQAAVLDPDRADVLYHSYEGGGMTIDGPSVMLRKKASESVAITAYYYLDSISSASVDVISTASPYTEKRHEGQVGVEYLHDKTLMSLNLRQSNEDDYLAQSFSINVSQDTFGDLTNLNLGLSYGDNEIKRNGDDIFEEQSEQYRIRAGINQILTRNFTASLNLEAIADSGYLNNPYRTVRYVDNSIPSGVGYQAEVYPETRNSFAAKLSASYFLPYRAALFFHYRHFNDSWEITASDVEVGYRHPLGDSLELELKVRYYQQTQAEFYSDLFPYRDAQNYMARDKELSDFSDVTYGLGITYLLPASMSFADTRSEASLQWDYIDFQYNNFRNPNAEGGVGNEPFYGFSANVIRAFVSVYF</sequence>
<dbReference type="Pfam" id="PF12094">
    <property type="entry name" value="DUF3570"/>
    <property type="match status" value="1"/>
</dbReference>
<name>A0ABQ1IRZ9_9GAMM</name>
<evidence type="ECO:0000313" key="2">
    <source>
        <dbReference type="Proteomes" id="UP000617555"/>
    </source>
</evidence>
<dbReference type="SUPFAM" id="SSF56935">
    <property type="entry name" value="Porins"/>
    <property type="match status" value="1"/>
</dbReference>
<dbReference type="EMBL" id="BMII01000005">
    <property type="protein sequence ID" value="GGB49671.1"/>
    <property type="molecule type" value="Genomic_DNA"/>
</dbReference>
<dbReference type="InterPro" id="IPR021953">
    <property type="entry name" value="DUF3570"/>
</dbReference>
<gene>
    <name evidence="1" type="ORF">GCM10011607_07590</name>
</gene>
<comment type="caution">
    <text evidence="1">The sequence shown here is derived from an EMBL/GenBank/DDBJ whole genome shotgun (WGS) entry which is preliminary data.</text>
</comment>
<dbReference type="Proteomes" id="UP000617555">
    <property type="component" value="Unassembled WGS sequence"/>
</dbReference>
<protein>
    <recommendedName>
        <fullName evidence="3">DUF3570 domain-containing protein</fullName>
    </recommendedName>
</protein>